<protein>
    <recommendedName>
        <fullName evidence="1">MOSC domain-containing protein</fullName>
    </recommendedName>
</protein>
<evidence type="ECO:0000313" key="3">
    <source>
        <dbReference type="Proteomes" id="UP000178121"/>
    </source>
</evidence>
<dbReference type="GO" id="GO:0030170">
    <property type="term" value="F:pyridoxal phosphate binding"/>
    <property type="evidence" value="ECO:0007669"/>
    <property type="project" value="InterPro"/>
</dbReference>
<comment type="caution">
    <text evidence="2">The sequence shown here is derived from an EMBL/GenBank/DDBJ whole genome shotgun (WGS) entry which is preliminary data.</text>
</comment>
<accession>A0A1G2MEP1</accession>
<organism evidence="2 3">
    <name type="scientific">Candidatus Taylorbacteria bacterium RIFCSPHIGHO2_01_FULL_51_15</name>
    <dbReference type="NCBI Taxonomy" id="1802304"/>
    <lineage>
        <taxon>Bacteria</taxon>
        <taxon>Candidatus Tayloriibacteriota</taxon>
    </lineage>
</organism>
<evidence type="ECO:0000313" key="2">
    <source>
        <dbReference type="EMBL" id="OHA21511.1"/>
    </source>
</evidence>
<dbReference type="Pfam" id="PF03476">
    <property type="entry name" value="MOSC_N"/>
    <property type="match status" value="1"/>
</dbReference>
<dbReference type="InterPro" id="IPR011037">
    <property type="entry name" value="Pyrv_Knase-like_insert_dom_sf"/>
</dbReference>
<reference evidence="2 3" key="1">
    <citation type="journal article" date="2016" name="Nat. Commun.">
        <title>Thousands of microbial genomes shed light on interconnected biogeochemical processes in an aquifer system.</title>
        <authorList>
            <person name="Anantharaman K."/>
            <person name="Brown C.T."/>
            <person name="Hug L.A."/>
            <person name="Sharon I."/>
            <person name="Castelle C.J."/>
            <person name="Probst A.J."/>
            <person name="Thomas B.C."/>
            <person name="Singh A."/>
            <person name="Wilkins M.J."/>
            <person name="Karaoz U."/>
            <person name="Brodie E.L."/>
            <person name="Williams K.H."/>
            <person name="Hubbard S.S."/>
            <person name="Banfield J.F."/>
        </authorList>
    </citation>
    <scope>NUCLEOTIDE SEQUENCE [LARGE SCALE GENOMIC DNA]</scope>
</reference>
<gene>
    <name evidence="2" type="ORF">A2849_03750</name>
</gene>
<dbReference type="PROSITE" id="PS51340">
    <property type="entry name" value="MOSC"/>
    <property type="match status" value="1"/>
</dbReference>
<dbReference type="Proteomes" id="UP000178121">
    <property type="component" value="Unassembled WGS sequence"/>
</dbReference>
<dbReference type="SUPFAM" id="SSF50800">
    <property type="entry name" value="PK beta-barrel domain-like"/>
    <property type="match status" value="1"/>
</dbReference>
<dbReference type="InterPro" id="IPR005303">
    <property type="entry name" value="MOCOS_middle"/>
</dbReference>
<dbReference type="PANTHER" id="PTHR14237:SF19">
    <property type="entry name" value="MITOCHONDRIAL AMIDOXIME REDUCING COMPONENT 1"/>
    <property type="match status" value="1"/>
</dbReference>
<dbReference type="EMBL" id="MHRI01000007">
    <property type="protein sequence ID" value="OHA21511.1"/>
    <property type="molecule type" value="Genomic_DNA"/>
</dbReference>
<dbReference type="GO" id="GO:0030151">
    <property type="term" value="F:molybdenum ion binding"/>
    <property type="evidence" value="ECO:0007669"/>
    <property type="project" value="InterPro"/>
</dbReference>
<feature type="domain" description="MOSC" evidence="1">
    <location>
        <begin position="116"/>
        <end position="270"/>
    </location>
</feature>
<evidence type="ECO:0000259" key="1">
    <source>
        <dbReference type="PROSITE" id="PS51340"/>
    </source>
</evidence>
<sequence length="274" mass="30264">MEGDREFVVVEDGMFVAQRHGTLPAPLPKAITNKLASLGLGIEVRTMCQIVSRVDGGTLTVRAPGMSELCVSLLDTAPSEARVQVWKDSALPAIDQGAEAAQWFTAFLSRERKGHYRLMRMARSCARKSKGGDALLRFHDAFPFMMVSSASLGSLNGKLISQGELAVPMTRFRPNIVLQGLKPHEEDRIARLRIGQIEFTGKTLCDRCVVTCTDQKTAVRMKEPLRTLSTYRKGSHIGITDKGVNKIYFGRNFDHCGTGVIRVGDAVEVLEWKQ</sequence>
<dbReference type="PANTHER" id="PTHR14237">
    <property type="entry name" value="MOLYBDOPTERIN COFACTOR SULFURASE MOSC"/>
    <property type="match status" value="1"/>
</dbReference>
<dbReference type="GO" id="GO:0003824">
    <property type="term" value="F:catalytic activity"/>
    <property type="evidence" value="ECO:0007669"/>
    <property type="project" value="InterPro"/>
</dbReference>
<dbReference type="Pfam" id="PF03473">
    <property type="entry name" value="MOSC"/>
    <property type="match status" value="1"/>
</dbReference>
<dbReference type="SUPFAM" id="SSF141673">
    <property type="entry name" value="MOSC N-terminal domain-like"/>
    <property type="match status" value="1"/>
</dbReference>
<proteinExistence type="predicted"/>
<name>A0A1G2MEP1_9BACT</name>
<dbReference type="InterPro" id="IPR005302">
    <property type="entry name" value="MoCF_Sase_C"/>
</dbReference>
<dbReference type="AlphaFoldDB" id="A0A1G2MEP1"/>